<protein>
    <recommendedName>
        <fullName evidence="4">Secreted protein</fullName>
    </recommendedName>
</protein>
<name>A0ABN8VU68_9BACT</name>
<organism evidence="2 3">
    <name type="scientific">Nitrospina watsonii</name>
    <dbReference type="NCBI Taxonomy" id="1323948"/>
    <lineage>
        <taxon>Bacteria</taxon>
        <taxon>Pseudomonadati</taxon>
        <taxon>Nitrospinota/Tectimicrobiota group</taxon>
        <taxon>Nitrospinota</taxon>
        <taxon>Nitrospinia</taxon>
        <taxon>Nitrospinales</taxon>
        <taxon>Nitrospinaceae</taxon>
        <taxon>Nitrospina</taxon>
    </lineage>
</organism>
<feature type="signal peptide" evidence="1">
    <location>
        <begin position="1"/>
        <end position="26"/>
    </location>
</feature>
<feature type="chain" id="PRO_5046726510" description="Secreted protein" evidence="1">
    <location>
        <begin position="27"/>
        <end position="351"/>
    </location>
</feature>
<gene>
    <name evidence="2" type="ORF">NSPWAT_0558</name>
</gene>
<keyword evidence="3" id="KW-1185">Reference proteome</keyword>
<evidence type="ECO:0000256" key="1">
    <source>
        <dbReference type="SAM" id="SignalP"/>
    </source>
</evidence>
<keyword evidence="1" id="KW-0732">Signal</keyword>
<dbReference type="RefSeq" id="WP_282010359.1">
    <property type="nucleotide sequence ID" value="NZ_OX336137.1"/>
</dbReference>
<proteinExistence type="predicted"/>
<dbReference type="Proteomes" id="UP001157733">
    <property type="component" value="Chromosome"/>
</dbReference>
<evidence type="ECO:0000313" key="3">
    <source>
        <dbReference type="Proteomes" id="UP001157733"/>
    </source>
</evidence>
<evidence type="ECO:0008006" key="4">
    <source>
        <dbReference type="Google" id="ProtNLM"/>
    </source>
</evidence>
<reference evidence="2 3" key="1">
    <citation type="submission" date="2022-09" db="EMBL/GenBank/DDBJ databases">
        <authorList>
            <person name="Kop L."/>
        </authorList>
    </citation>
    <scope>NUCLEOTIDE SEQUENCE [LARGE SCALE GENOMIC DNA]</scope>
    <source>
        <strain evidence="2 3">347</strain>
    </source>
</reference>
<evidence type="ECO:0000313" key="2">
    <source>
        <dbReference type="EMBL" id="CAI2717417.1"/>
    </source>
</evidence>
<sequence>MCRKARILWTVAVAVGLTLNGLPVWAQGSDVESAANKHSSNEHSSNEHGVQVAKMNPLYPVVLSRGLVGQTDTEPPAKEKREVRVAPGKKKDTWITYDTYFRLGHVGPEVEPVGEVVQGVRHHIAFSPAQYIFAEFERGDDGRVNVKVGDEFRLVDDRETVRHPKVMFGITDRSEVNSLDFGYNGEFAYSLEFRQDAVGQKFVVKGVVEVVDIVPESGVAKLKVTRGFHPIVAGDWLIPMPREKPEMLKVKHEPQPKNIEGFLIGNDRTSSIFSSYGDEVYLDKGAMHNVGVGDRFEVYMVPERDGWFGADLTAHVIGELVVLSTQENTSTARVIKQTEPLLPGQKVRSKR</sequence>
<accession>A0ABN8VU68</accession>
<dbReference type="EMBL" id="OX336137">
    <property type="protein sequence ID" value="CAI2717417.1"/>
    <property type="molecule type" value="Genomic_DNA"/>
</dbReference>